<accession>B4CXE3</accession>
<dbReference type="Gene3D" id="3.40.50.1820">
    <property type="entry name" value="alpha/beta hydrolase"/>
    <property type="match status" value="1"/>
</dbReference>
<organism evidence="1 2">
    <name type="scientific">Chthoniobacter flavus Ellin428</name>
    <dbReference type="NCBI Taxonomy" id="497964"/>
    <lineage>
        <taxon>Bacteria</taxon>
        <taxon>Pseudomonadati</taxon>
        <taxon>Verrucomicrobiota</taxon>
        <taxon>Spartobacteria</taxon>
        <taxon>Chthoniobacterales</taxon>
        <taxon>Chthoniobacteraceae</taxon>
        <taxon>Chthoniobacter</taxon>
    </lineage>
</organism>
<gene>
    <name evidence="1" type="ORF">CfE428DRAFT_1234</name>
</gene>
<dbReference type="InParanoid" id="B4CXE3"/>
<dbReference type="InterPro" id="IPR029058">
    <property type="entry name" value="AB_hydrolase_fold"/>
</dbReference>
<protein>
    <submittedName>
        <fullName evidence="1">Uncharacterized protein</fullName>
    </submittedName>
</protein>
<dbReference type="STRING" id="497964.CfE428DRAFT_1234"/>
<comment type="caution">
    <text evidence="1">The sequence shown here is derived from an EMBL/GenBank/DDBJ whole genome shotgun (WGS) entry which is preliminary data.</text>
</comment>
<dbReference type="AlphaFoldDB" id="B4CXE3"/>
<dbReference type="EMBL" id="ABVL01000003">
    <property type="protein sequence ID" value="EDY20941.1"/>
    <property type="molecule type" value="Genomic_DNA"/>
</dbReference>
<reference evidence="1 2" key="1">
    <citation type="journal article" date="2011" name="J. Bacteriol.">
        <title>Genome sequence of Chthoniobacter flavus Ellin428, an aerobic heterotrophic soil bacterium.</title>
        <authorList>
            <person name="Kant R."/>
            <person name="van Passel M.W."/>
            <person name="Palva A."/>
            <person name="Lucas S."/>
            <person name="Lapidus A."/>
            <person name="Glavina Del Rio T."/>
            <person name="Dalin E."/>
            <person name="Tice H."/>
            <person name="Bruce D."/>
            <person name="Goodwin L."/>
            <person name="Pitluck S."/>
            <person name="Larimer F.W."/>
            <person name="Land M.L."/>
            <person name="Hauser L."/>
            <person name="Sangwan P."/>
            <person name="de Vos W.M."/>
            <person name="Janssen P.H."/>
            <person name="Smidt H."/>
        </authorList>
    </citation>
    <scope>NUCLEOTIDE SEQUENCE [LARGE SCALE GENOMIC DNA]</scope>
    <source>
        <strain evidence="1 2">Ellin428</strain>
    </source>
</reference>
<evidence type="ECO:0000313" key="1">
    <source>
        <dbReference type="EMBL" id="EDY20941.1"/>
    </source>
</evidence>
<keyword evidence="2" id="KW-1185">Reference proteome</keyword>
<name>B4CXE3_9BACT</name>
<dbReference type="Proteomes" id="UP000005824">
    <property type="component" value="Unassembled WGS sequence"/>
</dbReference>
<evidence type="ECO:0000313" key="2">
    <source>
        <dbReference type="Proteomes" id="UP000005824"/>
    </source>
</evidence>
<sequence length="330" mass="35285">MIRTADDDKRLLAAAAAHAEDRDLASLSAPRLADLAHREGLDFATAVLYDRVQRVPANAAFWQAAQQPPAELNADLIGIVPGAFHRQHRNTGADGARVLAIARKLGCEAAVIPTPSFGKIDETAEVILRWLAAQRGRKIALVSLSKGGAEVKRALASAAAPAAFADVSAWVSLSGLVQGTPLIAWLRRQPLRWWGVRLQLWWYGCATRALEDLRHGPGTVLDTWPALPEHLTAVHVLGFPCARHLFHPWAHRGYSRLAALGPNDGGGILLADCARLPGIVCPLWGLDHYLAPEQDALSTLTGIVAAALAPRHARASAIQPSTMPAARSSA</sequence>
<proteinExistence type="predicted"/>